<dbReference type="SMART" id="SM00287">
    <property type="entry name" value="SH3b"/>
    <property type="match status" value="1"/>
</dbReference>
<dbReference type="Gene3D" id="2.30.30.40">
    <property type="entry name" value="SH3 Domains"/>
    <property type="match status" value="1"/>
</dbReference>
<feature type="domain" description="SH3b" evidence="2">
    <location>
        <begin position="125"/>
        <end position="188"/>
    </location>
</feature>
<organism evidence="3 4">
    <name type="scientific">Propioniciclava flava</name>
    <dbReference type="NCBI Taxonomy" id="2072026"/>
    <lineage>
        <taxon>Bacteria</taxon>
        <taxon>Bacillati</taxon>
        <taxon>Actinomycetota</taxon>
        <taxon>Actinomycetes</taxon>
        <taxon>Propionibacteriales</taxon>
        <taxon>Propionibacteriaceae</taxon>
        <taxon>Propioniciclava</taxon>
    </lineage>
</organism>
<dbReference type="Pfam" id="PF08239">
    <property type="entry name" value="SH3_3"/>
    <property type="match status" value="1"/>
</dbReference>
<evidence type="ECO:0000313" key="4">
    <source>
        <dbReference type="Proteomes" id="UP000290624"/>
    </source>
</evidence>
<dbReference type="Pfam" id="PF26571">
    <property type="entry name" value="VldE"/>
    <property type="match status" value="1"/>
</dbReference>
<dbReference type="AlphaFoldDB" id="A0A4Q2EDX7"/>
<accession>A0A4Q2EDX7</accession>
<dbReference type="EMBL" id="PPCV01000007">
    <property type="protein sequence ID" value="RXW31677.1"/>
    <property type="molecule type" value="Genomic_DNA"/>
</dbReference>
<gene>
    <name evidence="3" type="ORF">C1706_11000</name>
</gene>
<dbReference type="Proteomes" id="UP000290624">
    <property type="component" value="Unassembled WGS sequence"/>
</dbReference>
<dbReference type="RefSeq" id="WP_129459283.1">
    <property type="nucleotide sequence ID" value="NZ_PPCV01000007.1"/>
</dbReference>
<protein>
    <recommendedName>
        <fullName evidence="2">SH3b domain-containing protein</fullName>
    </recommendedName>
</protein>
<proteinExistence type="predicted"/>
<comment type="caution">
    <text evidence="3">The sequence shown here is derived from an EMBL/GenBank/DDBJ whole genome shotgun (WGS) entry which is preliminary data.</text>
</comment>
<evidence type="ECO:0000256" key="1">
    <source>
        <dbReference type="SAM" id="MobiDB-lite"/>
    </source>
</evidence>
<name>A0A4Q2EDX7_9ACTN</name>
<dbReference type="InterPro" id="IPR058593">
    <property type="entry name" value="ARB_07466-like_C"/>
</dbReference>
<dbReference type="InterPro" id="IPR003646">
    <property type="entry name" value="SH3-like_bac-type"/>
</dbReference>
<feature type="compositionally biased region" description="Low complexity" evidence="1">
    <location>
        <begin position="202"/>
        <end position="225"/>
    </location>
</feature>
<reference evidence="3 4" key="1">
    <citation type="submission" date="2018-01" db="EMBL/GenBank/DDBJ databases">
        <title>Lactibacter flavus gen. nov., sp. nov., a novel bacterium of the family Propionibacteriaceae isolated from raw milk and dairy products.</title>
        <authorList>
            <person name="Wenning M."/>
            <person name="Breitenwieser F."/>
            <person name="Huptas C."/>
            <person name="von Neubeck M."/>
            <person name="Busse H.-J."/>
            <person name="Scherer S."/>
        </authorList>
    </citation>
    <scope>NUCLEOTIDE SEQUENCE [LARGE SCALE GENOMIC DNA]</scope>
    <source>
        <strain evidence="3 4">VG341</strain>
    </source>
</reference>
<keyword evidence="4" id="KW-1185">Reference proteome</keyword>
<feature type="region of interest" description="Disordered" evidence="1">
    <location>
        <begin position="190"/>
        <end position="225"/>
    </location>
</feature>
<evidence type="ECO:0000259" key="2">
    <source>
        <dbReference type="SMART" id="SM00287"/>
    </source>
</evidence>
<dbReference type="OrthoDB" id="2989771at2"/>
<evidence type="ECO:0000313" key="3">
    <source>
        <dbReference type="EMBL" id="RXW31677.1"/>
    </source>
</evidence>
<sequence>MYQPRRVSDVNATLEPEGNAAAFRSAPRRSVRTRSQLMRTRVAPAAVSVALLATSGAFALNLRAEQPSTAVPAPDRDTDVVSRDALRVMDPAAEVSQTDATDADANAQGAEEFVAASWSSSFGAAAGTKYAQSTLTVRAQASKDAAELGSIKEGDKVSITDKVESGFRQIAFGGKVGYVSNAQLGASAPKKETAAPAPAPAPAAAKAAPKAASAPSGGSSDSYDGSTEYSGPSVLGLKPRAMVVYNAVTAKWSFTSIGGYRANSLSNHQFGGAIDFMTFSDSAKGWQVANYVTANADAFKIDHVIFEQKIWTPYKPYWRPMADRGSITANHYDHVHVSVKL</sequence>